<dbReference type="OrthoDB" id="4301792at2"/>
<comment type="caution">
    <text evidence="2">The sequence shown here is derived from an EMBL/GenBank/DDBJ whole genome shotgun (WGS) entry which is preliminary data.</text>
</comment>
<evidence type="ECO:0000313" key="3">
    <source>
        <dbReference type="Proteomes" id="UP000294498"/>
    </source>
</evidence>
<organism evidence="2 3">
    <name type="scientific">Dinghuibacter silviterrae</name>
    <dbReference type="NCBI Taxonomy" id="1539049"/>
    <lineage>
        <taxon>Bacteria</taxon>
        <taxon>Pseudomonadati</taxon>
        <taxon>Bacteroidota</taxon>
        <taxon>Chitinophagia</taxon>
        <taxon>Chitinophagales</taxon>
        <taxon>Chitinophagaceae</taxon>
        <taxon>Dinghuibacter</taxon>
    </lineage>
</organism>
<dbReference type="Proteomes" id="UP000294498">
    <property type="component" value="Unassembled WGS sequence"/>
</dbReference>
<feature type="signal peptide" evidence="1">
    <location>
        <begin position="1"/>
        <end position="19"/>
    </location>
</feature>
<name>A0A4R8DTV1_9BACT</name>
<reference evidence="2 3" key="1">
    <citation type="submission" date="2019-03" db="EMBL/GenBank/DDBJ databases">
        <title>Genomic Encyclopedia of Type Strains, Phase IV (KMG-IV): sequencing the most valuable type-strain genomes for metagenomic binning, comparative biology and taxonomic classification.</title>
        <authorList>
            <person name="Goeker M."/>
        </authorList>
    </citation>
    <scope>NUCLEOTIDE SEQUENCE [LARGE SCALE GENOMIC DNA]</scope>
    <source>
        <strain evidence="2 3">DSM 100059</strain>
    </source>
</reference>
<gene>
    <name evidence="2" type="ORF">EDB95_2796</name>
</gene>
<keyword evidence="1" id="KW-0732">Signal</keyword>
<proteinExistence type="predicted"/>
<evidence type="ECO:0000256" key="1">
    <source>
        <dbReference type="SAM" id="SignalP"/>
    </source>
</evidence>
<protein>
    <submittedName>
        <fullName evidence="2">Uncharacterized protein</fullName>
    </submittedName>
</protein>
<dbReference type="RefSeq" id="WP_133994393.1">
    <property type="nucleotide sequence ID" value="NZ_SODV01000001.1"/>
</dbReference>
<sequence>MGKALLFIFLCGAAFCSRAQTLVSRKLMVVPLTACWPPLPDTFAPASLTKAEALHVRQLLKNTRHISKYYIQLAAATNRRNEKIVFVMGACERPEGWPAKPMGVVMDGGNCYFEAQVNLTQDKVTAFGFHGWGMKIWRSLKRPPFCFLNYSINIAAAVKWRPWGDGPPAKIRKPFIIKELWQRTC</sequence>
<evidence type="ECO:0000313" key="2">
    <source>
        <dbReference type="EMBL" id="TDX01754.1"/>
    </source>
</evidence>
<accession>A0A4R8DTV1</accession>
<dbReference type="AlphaFoldDB" id="A0A4R8DTV1"/>
<keyword evidence="3" id="KW-1185">Reference proteome</keyword>
<feature type="chain" id="PRO_5020738856" evidence="1">
    <location>
        <begin position="20"/>
        <end position="185"/>
    </location>
</feature>
<dbReference type="EMBL" id="SODV01000001">
    <property type="protein sequence ID" value="TDX01754.1"/>
    <property type="molecule type" value="Genomic_DNA"/>
</dbReference>